<comment type="caution">
    <text evidence="2">The sequence shown here is derived from an EMBL/GenBank/DDBJ whole genome shotgun (WGS) entry which is preliminary data.</text>
</comment>
<dbReference type="AlphaFoldDB" id="A0A8J5NKD8"/>
<evidence type="ECO:0000313" key="3">
    <source>
        <dbReference type="Proteomes" id="UP000694050"/>
    </source>
</evidence>
<proteinExistence type="predicted"/>
<accession>A0A8J5NKD8</accession>
<sequence length="413" mass="46707">MSGGKPPAGSLGRFDSKQHLPRDRVRQRTHESTWTKLAETVPKNEEGWRIARQQHAFSTPEDMLNTLEELLDGRKKSHLYVIVYLASRYTILCGDSSQKDTVYLDLRELLGNPKLQDNMLVTYMNSVVKLVKALDDLFLKGLLHRAFEVVLYIPIQISHLRLYGPNRDQFVSFFSIQKPPAEIQGSLLLSIPFLVHRLFPQLSLTSIQKAFGTTLHSPAEYCIFESAIEAQSVIPRLPLRHFEVLNIPRSLLSATLNLATKLRGYNPMPPYIPGSTQMYCYQWPDEKNLLTDKVWTILTSQNLLKEGEHRLSKGYAIHHDDGHLPTPDNHVQVVIPVVGSAIDVSQVSLGLGLDDGKWTNLWDAGQWIVMKPGTFLLPKRPVDYLALLFLVLKTDLVHVGKSGNPPYLQDSDC</sequence>
<reference evidence="2" key="1">
    <citation type="submission" date="2021-04" db="EMBL/GenBank/DDBJ databases">
        <title>First draft genome resource for Brassicaceae pathogens Fusarium oxysporum f. sp. raphani and Fusarium oxysporum f. sp. rapae.</title>
        <authorList>
            <person name="Asai S."/>
        </authorList>
    </citation>
    <scope>NUCLEOTIDE SEQUENCE</scope>
    <source>
        <strain evidence="2">Tf1208</strain>
    </source>
</reference>
<organism evidence="2 3">
    <name type="scientific">Fusarium oxysporum f. sp. rapae</name>
    <dbReference type="NCBI Taxonomy" id="485398"/>
    <lineage>
        <taxon>Eukaryota</taxon>
        <taxon>Fungi</taxon>
        <taxon>Dikarya</taxon>
        <taxon>Ascomycota</taxon>
        <taxon>Pezizomycotina</taxon>
        <taxon>Sordariomycetes</taxon>
        <taxon>Hypocreomycetidae</taxon>
        <taxon>Hypocreales</taxon>
        <taxon>Nectriaceae</taxon>
        <taxon>Fusarium</taxon>
        <taxon>Fusarium oxysporum species complex</taxon>
    </lineage>
</organism>
<feature type="compositionally biased region" description="Basic and acidic residues" evidence="1">
    <location>
        <begin position="14"/>
        <end position="33"/>
    </location>
</feature>
<dbReference type="Proteomes" id="UP000694050">
    <property type="component" value="Unassembled WGS sequence"/>
</dbReference>
<protein>
    <submittedName>
        <fullName evidence="2">Uncharacterized protein</fullName>
    </submittedName>
</protein>
<gene>
    <name evidence="2" type="ORF">Forpe1208_v016344</name>
</gene>
<name>A0A8J5NKD8_FUSOX</name>
<evidence type="ECO:0000256" key="1">
    <source>
        <dbReference type="SAM" id="MobiDB-lite"/>
    </source>
</evidence>
<evidence type="ECO:0000313" key="2">
    <source>
        <dbReference type="EMBL" id="KAG7403862.1"/>
    </source>
</evidence>
<dbReference type="EMBL" id="JAELUQ010000014">
    <property type="protein sequence ID" value="KAG7403862.1"/>
    <property type="molecule type" value="Genomic_DNA"/>
</dbReference>
<feature type="region of interest" description="Disordered" evidence="1">
    <location>
        <begin position="1"/>
        <end position="33"/>
    </location>
</feature>